<reference evidence="11 12" key="1">
    <citation type="submission" date="2017-03" db="EMBL/GenBank/DDBJ databases">
        <authorList>
            <person name="Afonso C.L."/>
            <person name="Miller P.J."/>
            <person name="Scott M.A."/>
            <person name="Spackman E."/>
            <person name="Goraichik I."/>
            <person name="Dimitrov K.M."/>
            <person name="Suarez D.L."/>
            <person name="Swayne D.E."/>
        </authorList>
    </citation>
    <scope>NUCLEOTIDE SEQUENCE [LARGE SCALE GENOMIC DNA]</scope>
    <source>
        <strain evidence="11 12">CECT 7066</strain>
    </source>
</reference>
<comment type="function">
    <text evidence="1 10">Controls the rotational direction of flagella during chemotaxis.</text>
</comment>
<comment type="subcellular location">
    <subcellularLocation>
        <location evidence="10">Cell inner membrane</location>
    </subcellularLocation>
    <subcellularLocation>
        <location evidence="2">Cell membrane</location>
        <topology evidence="2">Single-pass membrane protein</topology>
    </subcellularLocation>
</comment>
<evidence type="ECO:0000256" key="8">
    <source>
        <dbReference type="ARBA" id="ARBA00022989"/>
    </source>
</evidence>
<evidence type="ECO:0000256" key="3">
    <source>
        <dbReference type="ARBA" id="ARBA00008281"/>
    </source>
</evidence>
<keyword evidence="12" id="KW-1185">Reference proteome</keyword>
<proteinExistence type="inferred from homology"/>
<dbReference type="EMBL" id="FWFV01000005">
    <property type="protein sequence ID" value="SLN47194.1"/>
    <property type="molecule type" value="Genomic_DNA"/>
</dbReference>
<evidence type="ECO:0000256" key="5">
    <source>
        <dbReference type="ARBA" id="ARBA00022500"/>
    </source>
</evidence>
<evidence type="ECO:0000256" key="4">
    <source>
        <dbReference type="ARBA" id="ARBA00022475"/>
    </source>
</evidence>
<evidence type="ECO:0000256" key="6">
    <source>
        <dbReference type="ARBA" id="ARBA00022692"/>
    </source>
</evidence>
<evidence type="ECO:0000256" key="7">
    <source>
        <dbReference type="ARBA" id="ARBA00022779"/>
    </source>
</evidence>
<keyword evidence="7 10" id="KW-0283">Flagellar rotation</keyword>
<evidence type="ECO:0000313" key="11">
    <source>
        <dbReference type="EMBL" id="SLN47194.1"/>
    </source>
</evidence>
<dbReference type="OrthoDB" id="7619358at2"/>
<evidence type="ECO:0000256" key="2">
    <source>
        <dbReference type="ARBA" id="ARBA00004162"/>
    </source>
</evidence>
<evidence type="ECO:0000313" key="12">
    <source>
        <dbReference type="Proteomes" id="UP000193870"/>
    </source>
</evidence>
<sequence>MAEETDSEDGASKKGKKGLFIGLVLALVLGAGGFYAVFSGMVLGGGAVAEEHARTDGSHGGKGDPLHAASATAAGGDLAEVAFIPVAPIVVSLTGPNASRHLRFRAELEVAREQSPDVEQLMPRVVDVMNAYLRAVDPNSLSAPGALIELRAQLLRRVALVVGSNRVRDILVMEFVLS</sequence>
<accession>A0A1Y5SSE3</accession>
<organism evidence="11 12">
    <name type="scientific">Palleronia marisminoris</name>
    <dbReference type="NCBI Taxonomy" id="315423"/>
    <lineage>
        <taxon>Bacteria</taxon>
        <taxon>Pseudomonadati</taxon>
        <taxon>Pseudomonadota</taxon>
        <taxon>Alphaproteobacteria</taxon>
        <taxon>Rhodobacterales</taxon>
        <taxon>Roseobacteraceae</taxon>
        <taxon>Palleronia</taxon>
    </lineage>
</organism>
<comment type="similarity">
    <text evidence="3 10">Belongs to the FliL family.</text>
</comment>
<dbReference type="STRING" id="315423.SAMN04488020_105128"/>
<keyword evidence="9 10" id="KW-0472">Membrane</keyword>
<dbReference type="RefSeq" id="WP_085854059.1">
    <property type="nucleotide sequence ID" value="NZ_FWFV01000005.1"/>
</dbReference>
<dbReference type="Proteomes" id="UP000193870">
    <property type="component" value="Unassembled WGS sequence"/>
</dbReference>
<keyword evidence="4" id="KW-1003">Cell membrane</keyword>
<dbReference type="Pfam" id="PF03748">
    <property type="entry name" value="FliL"/>
    <property type="match status" value="1"/>
</dbReference>
<keyword evidence="11" id="KW-0969">Cilium</keyword>
<keyword evidence="11" id="KW-0282">Flagellum</keyword>
<evidence type="ECO:0000256" key="1">
    <source>
        <dbReference type="ARBA" id="ARBA00002254"/>
    </source>
</evidence>
<gene>
    <name evidence="11" type="primary">fliL</name>
    <name evidence="11" type="ORF">PAM7066_02073</name>
</gene>
<dbReference type="GO" id="GO:0006935">
    <property type="term" value="P:chemotaxis"/>
    <property type="evidence" value="ECO:0007669"/>
    <property type="project" value="UniProtKB-KW"/>
</dbReference>
<keyword evidence="5 10" id="KW-0145">Chemotaxis</keyword>
<dbReference type="GO" id="GO:0009425">
    <property type="term" value="C:bacterial-type flagellum basal body"/>
    <property type="evidence" value="ECO:0007669"/>
    <property type="project" value="InterPro"/>
</dbReference>
<keyword evidence="11" id="KW-0966">Cell projection</keyword>
<dbReference type="AlphaFoldDB" id="A0A1Y5SSE3"/>
<dbReference type="GO" id="GO:0071973">
    <property type="term" value="P:bacterial-type flagellum-dependent cell motility"/>
    <property type="evidence" value="ECO:0007669"/>
    <property type="project" value="InterPro"/>
</dbReference>
<keyword evidence="10" id="KW-0997">Cell inner membrane</keyword>
<dbReference type="InterPro" id="IPR005503">
    <property type="entry name" value="FliL"/>
</dbReference>
<name>A0A1Y5SSE3_9RHOB</name>
<evidence type="ECO:0000256" key="9">
    <source>
        <dbReference type="ARBA" id="ARBA00023136"/>
    </source>
</evidence>
<keyword evidence="8 10" id="KW-1133">Transmembrane helix</keyword>
<keyword evidence="6 10" id="KW-0812">Transmembrane</keyword>
<protein>
    <recommendedName>
        <fullName evidence="10">Flagellar protein FliL</fullName>
    </recommendedName>
</protein>
<feature type="transmembrane region" description="Helical" evidence="10">
    <location>
        <begin position="20"/>
        <end position="44"/>
    </location>
</feature>
<dbReference type="GO" id="GO:0005886">
    <property type="term" value="C:plasma membrane"/>
    <property type="evidence" value="ECO:0007669"/>
    <property type="project" value="UniProtKB-SubCell"/>
</dbReference>
<evidence type="ECO:0000256" key="10">
    <source>
        <dbReference type="RuleBase" id="RU364125"/>
    </source>
</evidence>